<evidence type="ECO:0000256" key="4">
    <source>
        <dbReference type="ARBA" id="ARBA00022679"/>
    </source>
</evidence>
<keyword evidence="4" id="KW-0808">Transferase</keyword>
<dbReference type="Gene3D" id="3.30.450.20">
    <property type="entry name" value="PAS domain"/>
    <property type="match status" value="2"/>
</dbReference>
<dbReference type="PANTHER" id="PTHR43065">
    <property type="entry name" value="SENSOR HISTIDINE KINASE"/>
    <property type="match status" value="1"/>
</dbReference>
<feature type="domain" description="PAS" evidence="10">
    <location>
        <begin position="487"/>
        <end position="542"/>
    </location>
</feature>
<dbReference type="InterPro" id="IPR004358">
    <property type="entry name" value="Sig_transdc_His_kin-like_C"/>
</dbReference>
<dbReference type="Pfam" id="PF13185">
    <property type="entry name" value="GAF_2"/>
    <property type="match status" value="1"/>
</dbReference>
<dbReference type="NCBIfam" id="TIGR00229">
    <property type="entry name" value="sensory_box"/>
    <property type="match status" value="1"/>
</dbReference>
<dbReference type="Pfam" id="PF08448">
    <property type="entry name" value="PAS_4"/>
    <property type="match status" value="1"/>
</dbReference>
<dbReference type="SUPFAM" id="SSF47384">
    <property type="entry name" value="Homodimeric domain of signal transducing histidine kinase"/>
    <property type="match status" value="1"/>
</dbReference>
<dbReference type="PROSITE" id="PS50110">
    <property type="entry name" value="RESPONSE_REGULATORY"/>
    <property type="match status" value="1"/>
</dbReference>
<dbReference type="PRINTS" id="PR00344">
    <property type="entry name" value="BCTRLSENSOR"/>
</dbReference>
<keyword evidence="11" id="KW-0547">Nucleotide-binding</keyword>
<dbReference type="InterPro" id="IPR029016">
    <property type="entry name" value="GAF-like_dom_sf"/>
</dbReference>
<accession>A0AB39CHS8</accession>
<dbReference type="SMART" id="SM00065">
    <property type="entry name" value="GAF"/>
    <property type="match status" value="1"/>
</dbReference>
<evidence type="ECO:0000256" key="5">
    <source>
        <dbReference type="ARBA" id="ARBA00022777"/>
    </source>
</evidence>
<evidence type="ECO:0000259" key="8">
    <source>
        <dbReference type="PROSITE" id="PS50109"/>
    </source>
</evidence>
<dbReference type="Pfam" id="PF08447">
    <property type="entry name" value="PAS_3"/>
    <property type="match status" value="1"/>
</dbReference>
<organism evidence="11">
    <name type="scientific">Castellaniella ginsengisoli</name>
    <dbReference type="NCBI Taxonomy" id="546114"/>
    <lineage>
        <taxon>Bacteria</taxon>
        <taxon>Pseudomonadati</taxon>
        <taxon>Pseudomonadota</taxon>
        <taxon>Betaproteobacteria</taxon>
        <taxon>Burkholderiales</taxon>
        <taxon>Alcaligenaceae</taxon>
        <taxon>Castellaniella</taxon>
    </lineage>
</organism>
<dbReference type="InterPro" id="IPR003594">
    <property type="entry name" value="HATPase_dom"/>
</dbReference>
<dbReference type="InterPro" id="IPR013656">
    <property type="entry name" value="PAS_4"/>
</dbReference>
<dbReference type="EC" id="2.7.13.3" evidence="2"/>
<dbReference type="PANTHER" id="PTHR43065:SF42">
    <property type="entry name" value="TWO-COMPONENT SENSOR PPRA"/>
    <property type="match status" value="1"/>
</dbReference>
<evidence type="ECO:0000256" key="3">
    <source>
        <dbReference type="ARBA" id="ARBA00022553"/>
    </source>
</evidence>
<dbReference type="SMART" id="SM00388">
    <property type="entry name" value="HisKA"/>
    <property type="match status" value="1"/>
</dbReference>
<feature type="region of interest" description="Disordered" evidence="7">
    <location>
        <begin position="981"/>
        <end position="1006"/>
    </location>
</feature>
<keyword evidence="5" id="KW-0418">Kinase</keyword>
<evidence type="ECO:0000256" key="2">
    <source>
        <dbReference type="ARBA" id="ARBA00012438"/>
    </source>
</evidence>
<evidence type="ECO:0000256" key="6">
    <source>
        <dbReference type="PROSITE-ProRule" id="PRU00169"/>
    </source>
</evidence>
<dbReference type="SMART" id="SM00091">
    <property type="entry name" value="PAS"/>
    <property type="match status" value="2"/>
</dbReference>
<dbReference type="InterPro" id="IPR036890">
    <property type="entry name" value="HATPase_C_sf"/>
</dbReference>
<dbReference type="InterPro" id="IPR035965">
    <property type="entry name" value="PAS-like_dom_sf"/>
</dbReference>
<proteinExistence type="predicted"/>
<dbReference type="SMART" id="SM00387">
    <property type="entry name" value="HATPase_c"/>
    <property type="match status" value="1"/>
</dbReference>
<evidence type="ECO:0000259" key="9">
    <source>
        <dbReference type="PROSITE" id="PS50110"/>
    </source>
</evidence>
<evidence type="ECO:0000256" key="7">
    <source>
        <dbReference type="SAM" id="MobiDB-lite"/>
    </source>
</evidence>
<dbReference type="InterPro" id="IPR003661">
    <property type="entry name" value="HisK_dim/P_dom"/>
</dbReference>
<dbReference type="Gene3D" id="3.30.450.40">
    <property type="match status" value="1"/>
</dbReference>
<dbReference type="Gene3D" id="3.30.565.10">
    <property type="entry name" value="Histidine kinase-like ATPase, C-terminal domain"/>
    <property type="match status" value="1"/>
</dbReference>
<feature type="domain" description="Histidine kinase" evidence="8">
    <location>
        <begin position="613"/>
        <end position="838"/>
    </location>
</feature>
<evidence type="ECO:0000256" key="1">
    <source>
        <dbReference type="ARBA" id="ARBA00000085"/>
    </source>
</evidence>
<dbReference type="AlphaFoldDB" id="A0AB39CHS8"/>
<dbReference type="PROSITE" id="PS50112">
    <property type="entry name" value="PAS"/>
    <property type="match status" value="1"/>
</dbReference>
<feature type="domain" description="Response regulatory" evidence="9">
    <location>
        <begin position="863"/>
        <end position="978"/>
    </location>
</feature>
<dbReference type="RefSeq" id="WP_368643238.1">
    <property type="nucleotide sequence ID" value="NZ_CP158252.1"/>
</dbReference>
<dbReference type="InterPro" id="IPR005467">
    <property type="entry name" value="His_kinase_dom"/>
</dbReference>
<feature type="modified residue" description="4-aspartylphosphate" evidence="6">
    <location>
        <position position="913"/>
    </location>
</feature>
<dbReference type="Gene3D" id="1.10.287.130">
    <property type="match status" value="1"/>
</dbReference>
<dbReference type="Pfam" id="PF00072">
    <property type="entry name" value="Response_reg"/>
    <property type="match status" value="1"/>
</dbReference>
<dbReference type="GO" id="GO:0005524">
    <property type="term" value="F:ATP binding"/>
    <property type="evidence" value="ECO:0007669"/>
    <property type="project" value="UniProtKB-KW"/>
</dbReference>
<keyword evidence="3 6" id="KW-0597">Phosphoprotein</keyword>
<dbReference type="Pfam" id="PF02518">
    <property type="entry name" value="HATPase_c"/>
    <property type="match status" value="1"/>
</dbReference>
<dbReference type="InterPro" id="IPR011006">
    <property type="entry name" value="CheY-like_superfamily"/>
</dbReference>
<dbReference type="InterPro" id="IPR001789">
    <property type="entry name" value="Sig_transdc_resp-reg_receiver"/>
</dbReference>
<evidence type="ECO:0000259" key="10">
    <source>
        <dbReference type="PROSITE" id="PS50112"/>
    </source>
</evidence>
<comment type="catalytic activity">
    <reaction evidence="1">
        <text>ATP + protein L-histidine = ADP + protein N-phospho-L-histidine.</text>
        <dbReference type="EC" id="2.7.13.3"/>
    </reaction>
</comment>
<sequence>MLTQSHARGKPWSDTWSRLEDERIILQRIAAGQPLEEVLEYVLTAVEAQSSVPLWTCILLVDEDGRLRVGAAPSLPADYLAALEGTPIGPHEASWGRAAHCGEPLYTDDIEAQPGWEAWRAWLRPLGLRACWSTPIKHPGGRVLGVFSNYYRHPRLPSAHDVEAIALVTRTAALVVEHHRTEQALKESAHRWHSMFEGMREGFFMAEGIRDAAGRCEDFRLLEANPAFEQQCGRSRGSCVGRTLRKIWRCAPAGWLDRFLKVLESGEHAQIEYCVEAPSQAWYEVHIRREGGDRVMAMQLDISARKRAEQTLLEEQRRKNFLLTLGDRLRRIELPARIEQAACEALGLHFDLNEVGLMQARPQEGVIRIVAGWTRNGAAIRLSRAVRLALHKAILREQSVFLSRTEDMMTGGLVVSLGRWGRSDQCLVLRAIRPFRLPQEDLACIEGVAERLCDATERAAHPLQLQERVEQTIAERDRIWRLSPEILAIMDGSGRCLNVNPAVCTILGWLPEQFLARGLLNLLHPDDRRRTRACLAQAVRDRSASLRHLENRLRRHDGRYSAITWTMSFAHGLLYLAGRDDTQAKAQAEALKEAEAALRQAQKLEAVGRMTGGIAHDFNNILQGISGAVYLIDRHLKRGDVGAISRYVGMAAETCDRAGQLTQRLLAFSRRQPIDPRICDVAQILQSMLELFRRYTGERVALEVACDDTAWPVRCDVSQFENVVLNLVINACDAMPRGGRVVLRVRNVRLDGLRLRGFLQAVSGEFVEVAVEDTGCGMAPEALARTFEPFFTTKPAGAGTGLGLSMCHRFAQQAGGAVQIESTVGKGTVVRVWLPRHREGAPDAPTPAAGSARDLRPVPPQAVVVLVEDNQSVREMMAEAIGGLGVNVRCAADGAAGIRLLEEAARVDLLITDVGLPGMDGTDLARRARSAWPGLPVLFMTGYLEAAPGETFRTGPGMVLINKPFSLELLTDRVRTMLLAKREEVGSPPRRPAVESPRSEGQNGIL</sequence>
<reference evidence="11" key="1">
    <citation type="submission" date="2024-05" db="EMBL/GenBank/DDBJ databases">
        <authorList>
            <person name="Luo Y.-C."/>
            <person name="Nicholds J."/>
            <person name="Mortimer T."/>
            <person name="Maboni G."/>
        </authorList>
    </citation>
    <scope>NUCLEOTIDE SEQUENCE</scope>
    <source>
        <strain evidence="11">153920</strain>
    </source>
</reference>
<evidence type="ECO:0000313" key="11">
    <source>
        <dbReference type="EMBL" id="XDJ41523.1"/>
    </source>
</evidence>
<dbReference type="EMBL" id="CP158252">
    <property type="protein sequence ID" value="XDJ41523.1"/>
    <property type="molecule type" value="Genomic_DNA"/>
</dbReference>
<dbReference type="InterPro" id="IPR036097">
    <property type="entry name" value="HisK_dim/P_sf"/>
</dbReference>
<dbReference type="InterPro" id="IPR000014">
    <property type="entry name" value="PAS"/>
</dbReference>
<dbReference type="InterPro" id="IPR013655">
    <property type="entry name" value="PAS_fold_3"/>
</dbReference>
<gene>
    <name evidence="11" type="ORF">ABRY99_11335</name>
</gene>
<dbReference type="SMART" id="SM00448">
    <property type="entry name" value="REC"/>
    <property type="match status" value="1"/>
</dbReference>
<dbReference type="SUPFAM" id="SSF52172">
    <property type="entry name" value="CheY-like"/>
    <property type="match status" value="1"/>
</dbReference>
<protein>
    <recommendedName>
        <fullName evidence="2">histidine kinase</fullName>
        <ecNumber evidence="2">2.7.13.3</ecNumber>
    </recommendedName>
</protein>
<name>A0AB39CHS8_9BURK</name>
<dbReference type="SUPFAM" id="SSF55785">
    <property type="entry name" value="PYP-like sensor domain (PAS domain)"/>
    <property type="match status" value="2"/>
</dbReference>
<dbReference type="InterPro" id="IPR003018">
    <property type="entry name" value="GAF"/>
</dbReference>
<dbReference type="GO" id="GO:0000155">
    <property type="term" value="F:phosphorelay sensor kinase activity"/>
    <property type="evidence" value="ECO:0007669"/>
    <property type="project" value="InterPro"/>
</dbReference>
<dbReference type="CDD" id="cd00130">
    <property type="entry name" value="PAS"/>
    <property type="match status" value="1"/>
</dbReference>
<dbReference type="Gene3D" id="3.40.50.2300">
    <property type="match status" value="1"/>
</dbReference>
<dbReference type="SUPFAM" id="SSF55781">
    <property type="entry name" value="GAF domain-like"/>
    <property type="match status" value="1"/>
</dbReference>
<dbReference type="PROSITE" id="PS50109">
    <property type="entry name" value="HIS_KIN"/>
    <property type="match status" value="1"/>
</dbReference>
<dbReference type="SUPFAM" id="SSF55874">
    <property type="entry name" value="ATPase domain of HSP90 chaperone/DNA topoisomerase II/histidine kinase"/>
    <property type="match status" value="1"/>
</dbReference>
<keyword evidence="11" id="KW-0067">ATP-binding</keyword>